<dbReference type="PANTHER" id="PTHR22951:SF5">
    <property type="entry name" value="PHOSPHATIDYLINOSITOL-BINDING CLATHRIN ASSEMBLY PROTEIN LAP"/>
    <property type="match status" value="1"/>
</dbReference>
<dbReference type="GO" id="GO:0005905">
    <property type="term" value="C:clathrin-coated pit"/>
    <property type="evidence" value="ECO:0007669"/>
    <property type="project" value="TreeGrafter"/>
</dbReference>
<organism evidence="2 3">
    <name type="scientific">Blyttiomyces helicus</name>
    <dbReference type="NCBI Taxonomy" id="388810"/>
    <lineage>
        <taxon>Eukaryota</taxon>
        <taxon>Fungi</taxon>
        <taxon>Fungi incertae sedis</taxon>
        <taxon>Chytridiomycota</taxon>
        <taxon>Chytridiomycota incertae sedis</taxon>
        <taxon>Chytridiomycetes</taxon>
        <taxon>Chytridiomycetes incertae sedis</taxon>
        <taxon>Blyttiomyces</taxon>
    </lineage>
</organism>
<dbReference type="InterPro" id="IPR013809">
    <property type="entry name" value="ENTH"/>
</dbReference>
<sequence length="157" mass="17532">MPPTPPLTPLLQHKVAFKTLILVHILLREGDSDRILGYLVANPAILDASDFRDRTNSSVVNVHAKNLRAYGAYLECKSRSYRELKVDLVRAKADMIARFRSLPVEDGLLREVELLQAQIDALLACPVGEARLLSREASLLPFFSVFLAKRASFSSSR</sequence>
<dbReference type="GO" id="GO:0072583">
    <property type="term" value="P:clathrin-dependent endocytosis"/>
    <property type="evidence" value="ECO:0007669"/>
    <property type="project" value="InterPro"/>
</dbReference>
<dbReference type="PROSITE" id="PS50942">
    <property type="entry name" value="ENTH"/>
    <property type="match status" value="1"/>
</dbReference>
<reference evidence="3" key="1">
    <citation type="journal article" date="2018" name="Nat. Microbiol.">
        <title>Leveraging single-cell genomics to expand the fungal tree of life.</title>
        <authorList>
            <person name="Ahrendt S.R."/>
            <person name="Quandt C.A."/>
            <person name="Ciobanu D."/>
            <person name="Clum A."/>
            <person name="Salamov A."/>
            <person name="Andreopoulos B."/>
            <person name="Cheng J.F."/>
            <person name="Woyke T."/>
            <person name="Pelin A."/>
            <person name="Henrissat B."/>
            <person name="Reynolds N.K."/>
            <person name="Benny G.L."/>
            <person name="Smith M.E."/>
            <person name="James T.Y."/>
            <person name="Grigoriev I.V."/>
        </authorList>
    </citation>
    <scope>NUCLEOTIDE SEQUENCE [LARGE SCALE GENOMIC DNA]</scope>
</reference>
<proteinExistence type="predicted"/>
<dbReference type="Proteomes" id="UP000269721">
    <property type="component" value="Unassembled WGS sequence"/>
</dbReference>
<evidence type="ECO:0000259" key="1">
    <source>
        <dbReference type="PROSITE" id="PS50942"/>
    </source>
</evidence>
<dbReference type="GO" id="GO:0032050">
    <property type="term" value="F:clathrin heavy chain binding"/>
    <property type="evidence" value="ECO:0007669"/>
    <property type="project" value="TreeGrafter"/>
</dbReference>
<dbReference type="InterPro" id="IPR011417">
    <property type="entry name" value="ANTH_dom"/>
</dbReference>
<name>A0A4P9W9J3_9FUNG</name>
<protein>
    <recommendedName>
        <fullName evidence="1">ENTH domain-containing protein</fullName>
    </recommendedName>
</protein>
<dbReference type="GO" id="GO:0006900">
    <property type="term" value="P:vesicle budding from membrane"/>
    <property type="evidence" value="ECO:0007669"/>
    <property type="project" value="TreeGrafter"/>
</dbReference>
<dbReference type="PANTHER" id="PTHR22951">
    <property type="entry name" value="CLATHRIN ASSEMBLY PROTEIN"/>
    <property type="match status" value="1"/>
</dbReference>
<feature type="domain" description="ENTH" evidence="1">
    <location>
        <begin position="1"/>
        <end position="88"/>
    </location>
</feature>
<evidence type="ECO:0000313" key="3">
    <source>
        <dbReference type="Proteomes" id="UP000269721"/>
    </source>
</evidence>
<dbReference type="GO" id="GO:0005545">
    <property type="term" value="F:1-phosphatidylinositol binding"/>
    <property type="evidence" value="ECO:0007669"/>
    <property type="project" value="TreeGrafter"/>
</dbReference>
<dbReference type="GO" id="GO:0030136">
    <property type="term" value="C:clathrin-coated vesicle"/>
    <property type="evidence" value="ECO:0007669"/>
    <property type="project" value="TreeGrafter"/>
</dbReference>
<dbReference type="InterPro" id="IPR045192">
    <property type="entry name" value="AP180-like"/>
</dbReference>
<dbReference type="InterPro" id="IPR008942">
    <property type="entry name" value="ENTH_VHS"/>
</dbReference>
<dbReference type="AlphaFoldDB" id="A0A4P9W9J3"/>
<dbReference type="SUPFAM" id="SSF48464">
    <property type="entry name" value="ENTH/VHS domain"/>
    <property type="match status" value="1"/>
</dbReference>
<dbReference type="Pfam" id="PF07651">
    <property type="entry name" value="ANTH"/>
    <property type="match status" value="1"/>
</dbReference>
<keyword evidence="3" id="KW-1185">Reference proteome</keyword>
<dbReference type="OrthoDB" id="44015at2759"/>
<dbReference type="GO" id="GO:0005546">
    <property type="term" value="F:phosphatidylinositol-4,5-bisphosphate binding"/>
    <property type="evidence" value="ECO:0007669"/>
    <property type="project" value="TreeGrafter"/>
</dbReference>
<accession>A0A4P9W9J3</accession>
<dbReference type="GO" id="GO:0000149">
    <property type="term" value="F:SNARE binding"/>
    <property type="evidence" value="ECO:0007669"/>
    <property type="project" value="TreeGrafter"/>
</dbReference>
<gene>
    <name evidence="2" type="ORF">BDK51DRAFT_38139</name>
</gene>
<dbReference type="Gene3D" id="1.25.40.90">
    <property type="match status" value="1"/>
</dbReference>
<evidence type="ECO:0000313" key="2">
    <source>
        <dbReference type="EMBL" id="RKO89231.1"/>
    </source>
</evidence>
<dbReference type="EMBL" id="KZ996212">
    <property type="protein sequence ID" value="RKO89231.1"/>
    <property type="molecule type" value="Genomic_DNA"/>
</dbReference>
<dbReference type="GO" id="GO:0048268">
    <property type="term" value="P:clathrin coat assembly"/>
    <property type="evidence" value="ECO:0007669"/>
    <property type="project" value="InterPro"/>
</dbReference>